<dbReference type="EMBL" id="JBBDGL010000001">
    <property type="protein sequence ID" value="MEJ1154659.1"/>
    <property type="molecule type" value="Genomic_DNA"/>
</dbReference>
<dbReference type="PANTHER" id="PTHR48080:SF2">
    <property type="entry name" value="D-GALACTONATE DEHYDRATASE"/>
    <property type="match status" value="1"/>
</dbReference>
<dbReference type="InterPro" id="IPR034593">
    <property type="entry name" value="DgoD-like"/>
</dbReference>
<dbReference type="PROSITE" id="PS00909">
    <property type="entry name" value="MR_MLE_2"/>
    <property type="match status" value="1"/>
</dbReference>
<dbReference type="InterPro" id="IPR029017">
    <property type="entry name" value="Enolase-like_N"/>
</dbReference>
<dbReference type="InterPro" id="IPR013342">
    <property type="entry name" value="Mandelate_racemase_C"/>
</dbReference>
<name>A0ABU8LS05_9MICO</name>
<evidence type="ECO:0000256" key="3">
    <source>
        <dbReference type="ARBA" id="ARBA00023239"/>
    </source>
</evidence>
<dbReference type="PROSITE" id="PS00908">
    <property type="entry name" value="MR_MLE_1"/>
    <property type="match status" value="1"/>
</dbReference>
<sequence length="399" mass="43825">MCTYCTQAAVEVNTARDERRNPLKITGLRTFHVEPRWLFVAIDTDNGITGWGEPIVEGQARVVERMIEDLSEYLVGQDPRRIEHHWQVMYRGAFYRGGPVLCSAISGIDQALWDITGKHFNAPVHELLGGRVRDNIRMYGHARGETAADFSAAALRAQAQGMTAIKFGLDGPVAVIDTPDYVDRQVERVAAVRATVGREFDIALDFHGRTSPAMAKRLAEKLAPLDPMFIEEPCLPENIDALVDIARSTTIPIATGERLFTKWGFRDVIERRAVSIVQPDLSHAGGISETRRIAAMAESHYISVAPHNPLGPISLAACLQIDACTPNFLIQEHPSVDDGADLGHGILRNAFSIEAGVIKVPQGPGLGIEVDEEQLASRTYPGDWASPRFTHPDGSHGDW</sequence>
<dbReference type="InterPro" id="IPR029065">
    <property type="entry name" value="Enolase_C-like"/>
</dbReference>
<protein>
    <submittedName>
        <fullName evidence="6">Galactonate dehydratase</fullName>
        <ecNumber evidence="6">4.2.1.6</ecNumber>
    </submittedName>
</protein>
<keyword evidence="7" id="KW-1185">Reference proteome</keyword>
<keyword evidence="2" id="KW-0460">Magnesium</keyword>
<dbReference type="EC" id="4.2.1.6" evidence="6"/>
<accession>A0ABU8LS05</accession>
<dbReference type="SUPFAM" id="SSF54826">
    <property type="entry name" value="Enolase N-terminal domain-like"/>
    <property type="match status" value="1"/>
</dbReference>
<dbReference type="InterPro" id="IPR036849">
    <property type="entry name" value="Enolase-like_C_sf"/>
</dbReference>
<evidence type="ECO:0000256" key="4">
    <source>
        <dbReference type="SAM" id="MobiDB-lite"/>
    </source>
</evidence>
<dbReference type="GO" id="GO:0008869">
    <property type="term" value="F:galactonate dehydratase activity"/>
    <property type="evidence" value="ECO:0007669"/>
    <property type="project" value="UniProtKB-EC"/>
</dbReference>
<keyword evidence="3 6" id="KW-0456">Lyase</keyword>
<dbReference type="SFLD" id="SFLDS00001">
    <property type="entry name" value="Enolase"/>
    <property type="match status" value="1"/>
</dbReference>
<dbReference type="InterPro" id="IPR013341">
    <property type="entry name" value="Mandelate_racemase_N_dom"/>
</dbReference>
<dbReference type="CDD" id="cd03325">
    <property type="entry name" value="D-galactonate_dehydratase"/>
    <property type="match status" value="1"/>
</dbReference>
<keyword evidence="1" id="KW-0479">Metal-binding</keyword>
<dbReference type="InterPro" id="IPR018110">
    <property type="entry name" value="Mandel_Rmase/mucon_lact_enz_CS"/>
</dbReference>
<dbReference type="InterPro" id="IPR023592">
    <property type="entry name" value="Galactonate_deHydtase"/>
</dbReference>
<dbReference type="NCBIfam" id="NF010624">
    <property type="entry name" value="PRK14017.1"/>
    <property type="match status" value="1"/>
</dbReference>
<reference evidence="6 7" key="1">
    <citation type="submission" date="2024-02" db="EMBL/GenBank/DDBJ databases">
        <authorList>
            <person name="Saticioglu I.B."/>
        </authorList>
    </citation>
    <scope>NUCLEOTIDE SEQUENCE [LARGE SCALE GENOMIC DNA]</scope>
    <source>
        <strain evidence="6 7">Mu-86</strain>
    </source>
</reference>
<gene>
    <name evidence="6" type="primary">dgoD</name>
    <name evidence="6" type="ORF">WDU96_03475</name>
</gene>
<dbReference type="SFLD" id="SFLDG00179">
    <property type="entry name" value="mandelate_racemase"/>
    <property type="match status" value="1"/>
</dbReference>
<evidence type="ECO:0000256" key="2">
    <source>
        <dbReference type="ARBA" id="ARBA00022842"/>
    </source>
</evidence>
<feature type="domain" description="Mandelate racemase/muconate lactonizing enzyme C-terminal" evidence="5">
    <location>
        <begin position="147"/>
        <end position="252"/>
    </location>
</feature>
<dbReference type="SUPFAM" id="SSF51604">
    <property type="entry name" value="Enolase C-terminal domain-like"/>
    <property type="match status" value="1"/>
</dbReference>
<dbReference type="RefSeq" id="WP_337337093.1">
    <property type="nucleotide sequence ID" value="NZ_JBBDGL010000001.1"/>
</dbReference>
<comment type="caution">
    <text evidence="6">The sequence shown here is derived from an EMBL/GenBank/DDBJ whole genome shotgun (WGS) entry which is preliminary data.</text>
</comment>
<dbReference type="PANTHER" id="PTHR48080">
    <property type="entry name" value="D-GALACTONATE DEHYDRATASE-RELATED"/>
    <property type="match status" value="1"/>
</dbReference>
<feature type="compositionally biased region" description="Basic and acidic residues" evidence="4">
    <location>
        <begin position="390"/>
        <end position="399"/>
    </location>
</feature>
<dbReference type="Gene3D" id="3.20.20.120">
    <property type="entry name" value="Enolase-like C-terminal domain"/>
    <property type="match status" value="1"/>
</dbReference>
<dbReference type="Pfam" id="PF13378">
    <property type="entry name" value="MR_MLE_C"/>
    <property type="match status" value="1"/>
</dbReference>
<feature type="region of interest" description="Disordered" evidence="4">
    <location>
        <begin position="379"/>
        <end position="399"/>
    </location>
</feature>
<evidence type="ECO:0000313" key="7">
    <source>
        <dbReference type="Proteomes" id="UP001368654"/>
    </source>
</evidence>
<evidence type="ECO:0000313" key="6">
    <source>
        <dbReference type="EMBL" id="MEJ1154659.1"/>
    </source>
</evidence>
<evidence type="ECO:0000256" key="1">
    <source>
        <dbReference type="ARBA" id="ARBA00022723"/>
    </source>
</evidence>
<evidence type="ECO:0000259" key="5">
    <source>
        <dbReference type="SMART" id="SM00922"/>
    </source>
</evidence>
<proteinExistence type="predicted"/>
<dbReference type="Pfam" id="PF02746">
    <property type="entry name" value="MR_MLE_N"/>
    <property type="match status" value="1"/>
</dbReference>
<organism evidence="6 7">
    <name type="scientific">Microbacterium marmarense</name>
    <dbReference type="NCBI Taxonomy" id="3122051"/>
    <lineage>
        <taxon>Bacteria</taxon>
        <taxon>Bacillati</taxon>
        <taxon>Actinomycetota</taxon>
        <taxon>Actinomycetes</taxon>
        <taxon>Micrococcales</taxon>
        <taxon>Microbacteriaceae</taxon>
        <taxon>Microbacterium</taxon>
    </lineage>
</organism>
<dbReference type="Gene3D" id="3.30.390.10">
    <property type="entry name" value="Enolase-like, N-terminal domain"/>
    <property type="match status" value="1"/>
</dbReference>
<dbReference type="Proteomes" id="UP001368654">
    <property type="component" value="Unassembled WGS sequence"/>
</dbReference>
<dbReference type="SMART" id="SM00922">
    <property type="entry name" value="MR_MLE"/>
    <property type="match status" value="1"/>
</dbReference>